<dbReference type="AlphaFoldDB" id="A0A820KP60"/>
<keyword evidence="2" id="KW-0808">Transferase</keyword>
<comment type="caution">
    <text evidence="7">The sequence shown here is derived from an EMBL/GenBank/DDBJ whole genome shotgun (WGS) entry which is preliminary data.</text>
</comment>
<evidence type="ECO:0000259" key="6">
    <source>
        <dbReference type="PROSITE" id="PS50011"/>
    </source>
</evidence>
<protein>
    <recommendedName>
        <fullName evidence="6">Protein kinase domain-containing protein</fullName>
    </recommendedName>
</protein>
<dbReference type="PANTHER" id="PTHR11584:SF394">
    <property type="entry name" value="APOPTOTIC SIGNAL-REGULATING KINASE 1, ISOFORM C"/>
    <property type="match status" value="1"/>
</dbReference>
<evidence type="ECO:0000256" key="2">
    <source>
        <dbReference type="ARBA" id="ARBA00022679"/>
    </source>
</evidence>
<evidence type="ECO:0000256" key="1">
    <source>
        <dbReference type="ARBA" id="ARBA00022527"/>
    </source>
</evidence>
<accession>A0A820KP60</accession>
<gene>
    <name evidence="7" type="ORF">KXQ929_LOCUS47985</name>
</gene>
<dbReference type="Proteomes" id="UP000663868">
    <property type="component" value="Unassembled WGS sequence"/>
</dbReference>
<name>A0A820KP60_9BILA</name>
<sequence length="121" mass="13213">EIKIADFGTSKRLAGLHLCTEDNVGTLQYMCPDVVLVPATGYGPGVDIWSVGCTVIEMATGKRPFHNVVNQYALLLKLGNDKQPPDIPSELSDAAKDFLAKCFEPTEKRPSAKDLLNHPFL</sequence>
<keyword evidence="4" id="KW-0418">Kinase</keyword>
<dbReference type="SMART" id="SM00220">
    <property type="entry name" value="S_TKc"/>
    <property type="match status" value="1"/>
</dbReference>
<dbReference type="InterPro" id="IPR000719">
    <property type="entry name" value="Prot_kinase_dom"/>
</dbReference>
<feature type="domain" description="Protein kinase" evidence="6">
    <location>
        <begin position="1"/>
        <end position="121"/>
    </location>
</feature>
<evidence type="ECO:0000256" key="3">
    <source>
        <dbReference type="ARBA" id="ARBA00022741"/>
    </source>
</evidence>
<keyword evidence="5" id="KW-0067">ATP-binding</keyword>
<dbReference type="PROSITE" id="PS50011">
    <property type="entry name" value="PROTEIN_KINASE_DOM"/>
    <property type="match status" value="1"/>
</dbReference>
<dbReference type="GO" id="GO:0004674">
    <property type="term" value="F:protein serine/threonine kinase activity"/>
    <property type="evidence" value="ECO:0007669"/>
    <property type="project" value="UniProtKB-KW"/>
</dbReference>
<evidence type="ECO:0000313" key="7">
    <source>
        <dbReference type="EMBL" id="CAF4345922.1"/>
    </source>
</evidence>
<dbReference type="InterPro" id="IPR011009">
    <property type="entry name" value="Kinase-like_dom_sf"/>
</dbReference>
<feature type="non-terminal residue" evidence="7">
    <location>
        <position position="1"/>
    </location>
</feature>
<keyword evidence="3" id="KW-0547">Nucleotide-binding</keyword>
<proteinExistence type="predicted"/>
<feature type="non-terminal residue" evidence="7">
    <location>
        <position position="121"/>
    </location>
</feature>
<dbReference type="PANTHER" id="PTHR11584">
    <property type="entry name" value="SERINE/THREONINE PROTEIN KINASE"/>
    <property type="match status" value="1"/>
</dbReference>
<evidence type="ECO:0000313" key="8">
    <source>
        <dbReference type="Proteomes" id="UP000663868"/>
    </source>
</evidence>
<evidence type="ECO:0000256" key="4">
    <source>
        <dbReference type="ARBA" id="ARBA00022777"/>
    </source>
</evidence>
<dbReference type="Gene3D" id="1.10.510.10">
    <property type="entry name" value="Transferase(Phosphotransferase) domain 1"/>
    <property type="match status" value="1"/>
</dbReference>
<dbReference type="GO" id="GO:0005524">
    <property type="term" value="F:ATP binding"/>
    <property type="evidence" value="ECO:0007669"/>
    <property type="project" value="UniProtKB-KW"/>
</dbReference>
<organism evidence="7 8">
    <name type="scientific">Adineta steineri</name>
    <dbReference type="NCBI Taxonomy" id="433720"/>
    <lineage>
        <taxon>Eukaryota</taxon>
        <taxon>Metazoa</taxon>
        <taxon>Spiralia</taxon>
        <taxon>Gnathifera</taxon>
        <taxon>Rotifera</taxon>
        <taxon>Eurotatoria</taxon>
        <taxon>Bdelloidea</taxon>
        <taxon>Adinetida</taxon>
        <taxon>Adinetidae</taxon>
        <taxon>Adineta</taxon>
    </lineage>
</organism>
<reference evidence="7" key="1">
    <citation type="submission" date="2021-02" db="EMBL/GenBank/DDBJ databases">
        <authorList>
            <person name="Nowell W R."/>
        </authorList>
    </citation>
    <scope>NUCLEOTIDE SEQUENCE</scope>
</reference>
<keyword evidence="1" id="KW-0723">Serine/threonine-protein kinase</keyword>
<dbReference type="EMBL" id="CAJOBB010018129">
    <property type="protein sequence ID" value="CAF4345922.1"/>
    <property type="molecule type" value="Genomic_DNA"/>
</dbReference>
<evidence type="ECO:0000256" key="5">
    <source>
        <dbReference type="ARBA" id="ARBA00022840"/>
    </source>
</evidence>
<dbReference type="Pfam" id="PF00069">
    <property type="entry name" value="Pkinase"/>
    <property type="match status" value="1"/>
</dbReference>
<dbReference type="SUPFAM" id="SSF56112">
    <property type="entry name" value="Protein kinase-like (PK-like)"/>
    <property type="match status" value="1"/>
</dbReference>